<sequence>MFSKATLIGVVGLEPKYKRAANGKKSVIAFRIGCDVLTTSKKITEWYSVKAFGSVADDLIKHIKEGSNVYLEASIRSRRWIAGGVERHGMEFHAFVARVMPEPVVTHHSQAETLSAPHSDASLTLALPFPEDEAIVNAPVPAQSIQPAHSEKPKQPSSPKPKELTADEARQAGSRFRQIFESHKQRIADLATAAPATDDPAPLNQSKAIGLSVQPPAPANTRKLLIKHCKSPSSTEFLSTGNPHTDALLNARNALIRPVDNNVNEMAGYAHIRGD</sequence>
<dbReference type="SUPFAM" id="SSF50249">
    <property type="entry name" value="Nucleic acid-binding proteins"/>
    <property type="match status" value="1"/>
</dbReference>
<proteinExistence type="predicted"/>
<evidence type="ECO:0000256" key="3">
    <source>
        <dbReference type="SAM" id="MobiDB-lite"/>
    </source>
</evidence>
<dbReference type="AlphaFoldDB" id="A0A379FYQ3"/>
<feature type="region of interest" description="Disordered" evidence="3">
    <location>
        <begin position="145"/>
        <end position="166"/>
    </location>
</feature>
<dbReference type="Pfam" id="PF00436">
    <property type="entry name" value="SSB"/>
    <property type="match status" value="1"/>
</dbReference>
<dbReference type="PROSITE" id="PS50935">
    <property type="entry name" value="SSB"/>
    <property type="match status" value="1"/>
</dbReference>
<dbReference type="GeneID" id="89492355"/>
<dbReference type="Gene3D" id="2.40.50.140">
    <property type="entry name" value="Nucleic acid-binding proteins"/>
    <property type="match status" value="1"/>
</dbReference>
<evidence type="ECO:0000256" key="1">
    <source>
        <dbReference type="ARBA" id="ARBA00023125"/>
    </source>
</evidence>
<accession>A0A379FYQ3</accession>
<dbReference type="OrthoDB" id="6628151at2"/>
<reference evidence="4 5" key="1">
    <citation type="submission" date="2018-06" db="EMBL/GenBank/DDBJ databases">
        <authorList>
            <consortium name="Pathogen Informatics"/>
            <person name="Doyle S."/>
        </authorList>
    </citation>
    <scope>NUCLEOTIDE SEQUENCE [LARGE SCALE GENOMIC DNA]</scope>
    <source>
        <strain evidence="4 5">NCTC12026</strain>
    </source>
</reference>
<evidence type="ECO:0000256" key="2">
    <source>
        <dbReference type="PROSITE-ProRule" id="PRU00252"/>
    </source>
</evidence>
<dbReference type="RefSeq" id="WP_011039816.1">
    <property type="nucleotide sequence ID" value="NZ_UGUA01000001.1"/>
</dbReference>
<dbReference type="InterPro" id="IPR012340">
    <property type="entry name" value="NA-bd_OB-fold"/>
</dbReference>
<protein>
    <submittedName>
        <fullName evidence="4">Helix-destabilizing protein</fullName>
    </submittedName>
</protein>
<feature type="compositionally biased region" description="Basic and acidic residues" evidence="3">
    <location>
        <begin position="149"/>
        <end position="166"/>
    </location>
</feature>
<gene>
    <name evidence="4" type="primary">ssb_1</name>
    <name evidence="4" type="ORF">NCTC12026_00063</name>
</gene>
<dbReference type="EMBL" id="UGUA01000001">
    <property type="protein sequence ID" value="SUC33742.1"/>
    <property type="molecule type" value="Genomic_DNA"/>
</dbReference>
<organism evidence="4 5">
    <name type="scientific">Providencia rustigianii</name>
    <dbReference type="NCBI Taxonomy" id="158850"/>
    <lineage>
        <taxon>Bacteria</taxon>
        <taxon>Pseudomonadati</taxon>
        <taxon>Pseudomonadota</taxon>
        <taxon>Gammaproteobacteria</taxon>
        <taxon>Enterobacterales</taxon>
        <taxon>Morganellaceae</taxon>
        <taxon>Providencia</taxon>
    </lineage>
</organism>
<evidence type="ECO:0000313" key="4">
    <source>
        <dbReference type="EMBL" id="SUC33742.1"/>
    </source>
</evidence>
<dbReference type="CDD" id="cd04496">
    <property type="entry name" value="SSB_OBF"/>
    <property type="match status" value="1"/>
</dbReference>
<dbReference type="Proteomes" id="UP000255129">
    <property type="component" value="Unassembled WGS sequence"/>
</dbReference>
<keyword evidence="1 2" id="KW-0238">DNA-binding</keyword>
<evidence type="ECO:0000313" key="5">
    <source>
        <dbReference type="Proteomes" id="UP000255129"/>
    </source>
</evidence>
<name>A0A379FYQ3_9GAMM</name>
<dbReference type="GO" id="GO:0003697">
    <property type="term" value="F:single-stranded DNA binding"/>
    <property type="evidence" value="ECO:0007669"/>
    <property type="project" value="InterPro"/>
</dbReference>
<dbReference type="InterPro" id="IPR000424">
    <property type="entry name" value="Primosome_PriB/ssb"/>
</dbReference>